<dbReference type="EMBL" id="QRGO01000002">
    <property type="protein sequence ID" value="RDV02294.1"/>
    <property type="molecule type" value="Genomic_DNA"/>
</dbReference>
<evidence type="ECO:0000313" key="2">
    <source>
        <dbReference type="Proteomes" id="UP000263993"/>
    </source>
</evidence>
<dbReference type="Proteomes" id="UP000263993">
    <property type="component" value="Unassembled WGS sequence"/>
</dbReference>
<organism evidence="1 2">
    <name type="scientific">Undibacter mobilis</name>
    <dbReference type="NCBI Taxonomy" id="2292256"/>
    <lineage>
        <taxon>Bacteria</taxon>
        <taxon>Pseudomonadati</taxon>
        <taxon>Pseudomonadota</taxon>
        <taxon>Alphaproteobacteria</taxon>
        <taxon>Hyphomicrobiales</taxon>
        <taxon>Nitrobacteraceae</taxon>
        <taxon>Undibacter</taxon>
    </lineage>
</organism>
<dbReference type="AlphaFoldDB" id="A0A371B435"/>
<name>A0A371B435_9BRAD</name>
<protein>
    <submittedName>
        <fullName evidence="1">Uncharacterized protein</fullName>
    </submittedName>
</protein>
<dbReference type="OrthoDB" id="7172864at2"/>
<sequence length="162" mass="17563">MDEQDAPAPRAAEPATIAHINPVTGLATDYLNHFNEAIMLLEMLPACPECRDDLRAWTPMSYCDHFRQSGFAGRDRAITAYENADPAARDMLDAVTETMTTLVEHARKAIDNEPNARLSANIAERTAAWLKLLAAQAGAVINGQRTIGADGTPQSAVDRMIG</sequence>
<gene>
    <name evidence="1" type="ORF">DXH78_17065</name>
</gene>
<reference evidence="2" key="1">
    <citation type="submission" date="2018-08" db="EMBL/GenBank/DDBJ databases">
        <authorList>
            <person name="Kim S.-J."/>
            <person name="Jung G.-Y."/>
        </authorList>
    </citation>
    <scope>NUCLEOTIDE SEQUENCE [LARGE SCALE GENOMIC DNA]</scope>
    <source>
        <strain evidence="2">GY_H</strain>
    </source>
</reference>
<proteinExistence type="predicted"/>
<accession>A0A371B435</accession>
<keyword evidence="2" id="KW-1185">Reference proteome</keyword>
<evidence type="ECO:0000313" key="1">
    <source>
        <dbReference type="EMBL" id="RDV02294.1"/>
    </source>
</evidence>
<comment type="caution">
    <text evidence="1">The sequence shown here is derived from an EMBL/GenBank/DDBJ whole genome shotgun (WGS) entry which is preliminary data.</text>
</comment>